<organism evidence="5 6">
    <name type="scientific">Tilletiopsis washingtonensis</name>
    <dbReference type="NCBI Taxonomy" id="58919"/>
    <lineage>
        <taxon>Eukaryota</taxon>
        <taxon>Fungi</taxon>
        <taxon>Dikarya</taxon>
        <taxon>Basidiomycota</taxon>
        <taxon>Ustilaginomycotina</taxon>
        <taxon>Exobasidiomycetes</taxon>
        <taxon>Entylomatales</taxon>
        <taxon>Entylomatales incertae sedis</taxon>
        <taxon>Tilletiopsis</taxon>
    </lineage>
</organism>
<evidence type="ECO:0000313" key="5">
    <source>
        <dbReference type="EMBL" id="PWO00391.1"/>
    </source>
</evidence>
<dbReference type="PROSITE" id="PS00122">
    <property type="entry name" value="CARBOXYLESTERASE_B_1"/>
    <property type="match status" value="1"/>
</dbReference>
<evidence type="ECO:0000256" key="1">
    <source>
        <dbReference type="ARBA" id="ARBA00005964"/>
    </source>
</evidence>
<dbReference type="InterPro" id="IPR050654">
    <property type="entry name" value="AChE-related_enzymes"/>
</dbReference>
<dbReference type="PANTHER" id="PTHR43918:SF4">
    <property type="entry name" value="CARBOXYLIC ESTER HYDROLASE"/>
    <property type="match status" value="1"/>
</dbReference>
<dbReference type="InterPro" id="IPR029058">
    <property type="entry name" value="AB_hydrolase_fold"/>
</dbReference>
<keyword evidence="2 3" id="KW-0378">Hydrolase</keyword>
<evidence type="ECO:0000256" key="2">
    <source>
        <dbReference type="ARBA" id="ARBA00022801"/>
    </source>
</evidence>
<dbReference type="EMBL" id="KZ819285">
    <property type="protein sequence ID" value="PWO00391.1"/>
    <property type="molecule type" value="Genomic_DNA"/>
</dbReference>
<feature type="signal peptide" evidence="3">
    <location>
        <begin position="1"/>
        <end position="20"/>
    </location>
</feature>
<dbReference type="Gene3D" id="3.40.50.1820">
    <property type="entry name" value="alpha/beta hydrolase"/>
    <property type="match status" value="2"/>
</dbReference>
<dbReference type="InterPro" id="IPR019826">
    <property type="entry name" value="Carboxylesterase_B_AS"/>
</dbReference>
<dbReference type="Pfam" id="PF00135">
    <property type="entry name" value="COesterase"/>
    <property type="match status" value="1"/>
</dbReference>
<proteinExistence type="inferred from homology"/>
<gene>
    <name evidence="5" type="ORF">FA09DRAFT_184668</name>
</gene>
<evidence type="ECO:0000256" key="3">
    <source>
        <dbReference type="RuleBase" id="RU361235"/>
    </source>
</evidence>
<feature type="chain" id="PRO_5016192857" description="Carboxylic ester hydrolase" evidence="3">
    <location>
        <begin position="21"/>
        <end position="552"/>
    </location>
</feature>
<dbReference type="GO" id="GO:0052689">
    <property type="term" value="F:carboxylic ester hydrolase activity"/>
    <property type="evidence" value="ECO:0007669"/>
    <property type="project" value="TreeGrafter"/>
</dbReference>
<dbReference type="InterPro" id="IPR002018">
    <property type="entry name" value="CarbesteraseB"/>
</dbReference>
<keyword evidence="6" id="KW-1185">Reference proteome</keyword>
<dbReference type="OrthoDB" id="408631at2759"/>
<dbReference type="STRING" id="58919.A0A316ZF67"/>
<evidence type="ECO:0000259" key="4">
    <source>
        <dbReference type="Pfam" id="PF00135"/>
    </source>
</evidence>
<dbReference type="GeneID" id="37266899"/>
<dbReference type="PANTHER" id="PTHR43918">
    <property type="entry name" value="ACETYLCHOLINESTERASE"/>
    <property type="match status" value="1"/>
</dbReference>
<dbReference type="Proteomes" id="UP000245946">
    <property type="component" value="Unassembled WGS sequence"/>
</dbReference>
<name>A0A316ZF67_9BASI</name>
<accession>A0A316ZF67</accession>
<dbReference type="EC" id="3.1.1.-" evidence="3"/>
<dbReference type="RefSeq" id="XP_025600669.1">
    <property type="nucleotide sequence ID" value="XM_025739353.1"/>
</dbReference>
<reference evidence="5 6" key="1">
    <citation type="journal article" date="2018" name="Mol. Biol. Evol.">
        <title>Broad Genomic Sampling Reveals a Smut Pathogenic Ancestry of the Fungal Clade Ustilaginomycotina.</title>
        <authorList>
            <person name="Kijpornyongpan T."/>
            <person name="Mondo S.J."/>
            <person name="Barry K."/>
            <person name="Sandor L."/>
            <person name="Lee J."/>
            <person name="Lipzen A."/>
            <person name="Pangilinan J."/>
            <person name="LaButti K."/>
            <person name="Hainaut M."/>
            <person name="Henrissat B."/>
            <person name="Grigoriev I.V."/>
            <person name="Spatafora J.W."/>
            <person name="Aime M.C."/>
        </authorList>
    </citation>
    <scope>NUCLEOTIDE SEQUENCE [LARGE SCALE GENOMIC DNA]</scope>
    <source>
        <strain evidence="5 6">MCA 4186</strain>
    </source>
</reference>
<keyword evidence="3" id="KW-0732">Signal</keyword>
<feature type="domain" description="Carboxylesterase type B" evidence="4">
    <location>
        <begin position="38"/>
        <end position="379"/>
    </location>
</feature>
<comment type="similarity">
    <text evidence="1 3">Belongs to the type-B carboxylesterase/lipase family.</text>
</comment>
<sequence length="552" mass="59083">MRLSLFVLAAASLLATGASSLSIPSTRPLDTRAAEPLTTVDTTSGRAQGVYLADSRVYRWLGIPYGEDTGGAARFTPSVLAARREGVIDASQAAFSCPSVQSASSYAKLAFTGQQIDPPSRWSEDCLRVNIWVPESARKGTGGSKAILLWVYGGSHNTGTATIPLYNGANLAQNEDVIVITFAYRHSIFANPLSDYVTKQNSEKGWNFGLRDLDLVLEWTQKNAAQFGGDADRITLFGGSSGSTMIDAYSFSHYNKPSRAAGLIISSGAVAGLEIATGTKSIGNFGRPFSEWNTVADAVGCGKANDQKQFKCMQQVPMLTLVDAVVAANARDNKIQFGPTPDGQTWFANYATRSNLGLFAKVPTLIGSNSDEATLFADSPSNTAVVVLSNLAFTPLLWTCPALAGAADRARAGVPTWRYLYKGAWEDFTQGYPALGSYHFAECPMLFGTFPAHYLGDPSHAVTIPQAQNDVSRWMQGAWAAFARDPQNGLTQMGWQQYDNNLLGSRLAVIADGNKANVTYSRSTVIDQAGCSLEVPVSGVLVGVQQNIASLW</sequence>
<protein>
    <recommendedName>
        <fullName evidence="3">Carboxylic ester hydrolase</fullName>
        <ecNumber evidence="3">3.1.1.-</ecNumber>
    </recommendedName>
</protein>
<evidence type="ECO:0000313" key="6">
    <source>
        <dbReference type="Proteomes" id="UP000245946"/>
    </source>
</evidence>
<dbReference type="SUPFAM" id="SSF53474">
    <property type="entry name" value="alpha/beta-Hydrolases"/>
    <property type="match status" value="1"/>
</dbReference>
<dbReference type="AlphaFoldDB" id="A0A316ZF67"/>